<keyword evidence="2" id="KW-1185">Reference proteome</keyword>
<dbReference type="AlphaFoldDB" id="A0AAN7GR89"/>
<dbReference type="Proteomes" id="UP001345219">
    <property type="component" value="Chromosome 20"/>
</dbReference>
<comment type="caution">
    <text evidence="1">The sequence shown here is derived from an EMBL/GenBank/DDBJ whole genome shotgun (WGS) entry which is preliminary data.</text>
</comment>
<evidence type="ECO:0000313" key="1">
    <source>
        <dbReference type="EMBL" id="KAK4746580.1"/>
    </source>
</evidence>
<sequence>MLVKGECAWESRDTLWHFLGVMENETQVQLPLIYSHVFSLDGTPIKECHVDGSPVPQEPANDDILEPVERRRLGNEGAALSRSTGLMLPSRVGTSMPTAHASGHLQPRSLLALGPRQRLLLIHGFLWISIRLVRGRSNGCVTTT</sequence>
<gene>
    <name evidence="1" type="ORF">SAY87_025617</name>
</gene>
<dbReference type="EMBL" id="JAXIOK010000020">
    <property type="protein sequence ID" value="KAK4746580.1"/>
    <property type="molecule type" value="Genomic_DNA"/>
</dbReference>
<organism evidence="1 2">
    <name type="scientific">Trapa incisa</name>
    <dbReference type="NCBI Taxonomy" id="236973"/>
    <lineage>
        <taxon>Eukaryota</taxon>
        <taxon>Viridiplantae</taxon>
        <taxon>Streptophyta</taxon>
        <taxon>Embryophyta</taxon>
        <taxon>Tracheophyta</taxon>
        <taxon>Spermatophyta</taxon>
        <taxon>Magnoliopsida</taxon>
        <taxon>eudicotyledons</taxon>
        <taxon>Gunneridae</taxon>
        <taxon>Pentapetalae</taxon>
        <taxon>rosids</taxon>
        <taxon>malvids</taxon>
        <taxon>Myrtales</taxon>
        <taxon>Lythraceae</taxon>
        <taxon>Trapa</taxon>
    </lineage>
</organism>
<reference evidence="1 2" key="1">
    <citation type="journal article" date="2023" name="Hortic Res">
        <title>Pangenome of water caltrop reveals structural variations and asymmetric subgenome divergence after allopolyploidization.</title>
        <authorList>
            <person name="Zhang X."/>
            <person name="Chen Y."/>
            <person name="Wang L."/>
            <person name="Yuan Y."/>
            <person name="Fang M."/>
            <person name="Shi L."/>
            <person name="Lu R."/>
            <person name="Comes H.P."/>
            <person name="Ma Y."/>
            <person name="Chen Y."/>
            <person name="Huang G."/>
            <person name="Zhou Y."/>
            <person name="Zheng Z."/>
            <person name="Qiu Y."/>
        </authorList>
    </citation>
    <scope>NUCLEOTIDE SEQUENCE [LARGE SCALE GENOMIC DNA]</scope>
    <source>
        <tissue evidence="1">Roots</tissue>
    </source>
</reference>
<evidence type="ECO:0000313" key="2">
    <source>
        <dbReference type="Proteomes" id="UP001345219"/>
    </source>
</evidence>
<protein>
    <submittedName>
        <fullName evidence="1">Uncharacterized protein</fullName>
    </submittedName>
</protein>
<name>A0AAN7GR89_9MYRT</name>
<proteinExistence type="predicted"/>
<accession>A0AAN7GR89</accession>